<proteinExistence type="predicted"/>
<protein>
    <submittedName>
        <fullName evidence="1">Uncharacterized protein</fullName>
    </submittedName>
</protein>
<sequence>MGNRQKYDKIWGSKSSSYSSIFTFPYSLTPQVTLMNNDCRLYSSTVRLRTTTGEASYNNGKV</sequence>
<dbReference type="AlphaFoldDB" id="A0A9I9CX02"/>
<reference evidence="1" key="1">
    <citation type="submission" date="2023-03" db="UniProtKB">
        <authorList>
            <consortium name="EnsemblPlants"/>
        </authorList>
    </citation>
    <scope>IDENTIFICATION</scope>
</reference>
<accession>A0A9I9CX02</accession>
<dbReference type="EnsemblPlants" id="MELO3C009825.2.1">
    <property type="protein sequence ID" value="MELO3C009825.2.1"/>
    <property type="gene ID" value="MELO3C009825.2"/>
</dbReference>
<name>A0A9I9CX02_CUCME</name>
<dbReference type="Gramene" id="MELO3C009825.2.1">
    <property type="protein sequence ID" value="MELO3C009825.2.1"/>
    <property type="gene ID" value="MELO3C009825.2"/>
</dbReference>
<organism evidence="1">
    <name type="scientific">Cucumis melo</name>
    <name type="common">Muskmelon</name>
    <dbReference type="NCBI Taxonomy" id="3656"/>
    <lineage>
        <taxon>Eukaryota</taxon>
        <taxon>Viridiplantae</taxon>
        <taxon>Streptophyta</taxon>
        <taxon>Embryophyta</taxon>
        <taxon>Tracheophyta</taxon>
        <taxon>Spermatophyta</taxon>
        <taxon>Magnoliopsida</taxon>
        <taxon>eudicotyledons</taxon>
        <taxon>Gunneridae</taxon>
        <taxon>Pentapetalae</taxon>
        <taxon>rosids</taxon>
        <taxon>fabids</taxon>
        <taxon>Cucurbitales</taxon>
        <taxon>Cucurbitaceae</taxon>
        <taxon>Benincaseae</taxon>
        <taxon>Cucumis</taxon>
    </lineage>
</organism>
<evidence type="ECO:0000313" key="1">
    <source>
        <dbReference type="EnsemblPlants" id="MELO3C009825.2.1"/>
    </source>
</evidence>